<dbReference type="RefSeq" id="WP_346117846.1">
    <property type="nucleotide sequence ID" value="NZ_BAAAXC010000005.1"/>
</dbReference>
<dbReference type="InterPro" id="IPR036388">
    <property type="entry name" value="WH-like_DNA-bd_sf"/>
</dbReference>
<keyword evidence="3" id="KW-1185">Reference proteome</keyword>
<dbReference type="InterPro" id="IPR002577">
    <property type="entry name" value="HTH_HxlR"/>
</dbReference>
<protein>
    <submittedName>
        <fullName evidence="2">Winged helix-turn-helix transcriptional regulator</fullName>
    </submittedName>
</protein>
<dbReference type="PROSITE" id="PS51118">
    <property type="entry name" value="HTH_HXLR"/>
    <property type="match status" value="1"/>
</dbReference>
<dbReference type="EMBL" id="JBHMCE010000023">
    <property type="protein sequence ID" value="MFB9534038.1"/>
    <property type="molecule type" value="Genomic_DNA"/>
</dbReference>
<reference evidence="2 3" key="1">
    <citation type="submission" date="2024-09" db="EMBL/GenBank/DDBJ databases">
        <authorList>
            <person name="Sun Q."/>
            <person name="Mori K."/>
        </authorList>
    </citation>
    <scope>NUCLEOTIDE SEQUENCE [LARGE SCALE GENOMIC DNA]</scope>
    <source>
        <strain evidence="2 3">JCM 3323</strain>
    </source>
</reference>
<evidence type="ECO:0000313" key="2">
    <source>
        <dbReference type="EMBL" id="MFB9534038.1"/>
    </source>
</evidence>
<dbReference type="Gene3D" id="1.10.10.10">
    <property type="entry name" value="Winged helix-like DNA-binding domain superfamily/Winged helix DNA-binding domain"/>
    <property type="match status" value="1"/>
</dbReference>
<evidence type="ECO:0000313" key="3">
    <source>
        <dbReference type="Proteomes" id="UP001589646"/>
    </source>
</evidence>
<dbReference type="Proteomes" id="UP001589646">
    <property type="component" value="Unassembled WGS sequence"/>
</dbReference>
<gene>
    <name evidence="2" type="ORF">ACFFRN_46215</name>
</gene>
<proteinExistence type="predicted"/>
<evidence type="ECO:0000259" key="1">
    <source>
        <dbReference type="PROSITE" id="PS51118"/>
    </source>
</evidence>
<dbReference type="SUPFAM" id="SSF46785">
    <property type="entry name" value="Winged helix' DNA-binding domain"/>
    <property type="match status" value="1"/>
</dbReference>
<name>A0ABV5QGK6_9ACTN</name>
<comment type="caution">
    <text evidence="2">The sequence shown here is derived from an EMBL/GenBank/DDBJ whole genome shotgun (WGS) entry which is preliminary data.</text>
</comment>
<dbReference type="InterPro" id="IPR036390">
    <property type="entry name" value="WH_DNA-bd_sf"/>
</dbReference>
<organism evidence="2 3">
    <name type="scientific">Nonomuraea roseola</name>
    <dbReference type="NCBI Taxonomy" id="46179"/>
    <lineage>
        <taxon>Bacteria</taxon>
        <taxon>Bacillati</taxon>
        <taxon>Actinomycetota</taxon>
        <taxon>Actinomycetes</taxon>
        <taxon>Streptosporangiales</taxon>
        <taxon>Streptosporangiaceae</taxon>
        <taxon>Nonomuraea</taxon>
    </lineage>
</organism>
<feature type="domain" description="HTH hxlR-type" evidence="1">
    <location>
        <begin position="1"/>
        <end position="43"/>
    </location>
</feature>
<accession>A0ABV5QGK6</accession>
<dbReference type="Pfam" id="PF01638">
    <property type="entry name" value="HxlR"/>
    <property type="match status" value="1"/>
</dbReference>
<sequence>MRRQAFAEVPPRVEYALTGLGQSALEPVDVLCRWAEQNGDAVLATHDGHDR</sequence>